<accession>A0ABW3EN77</accession>
<protein>
    <submittedName>
        <fullName evidence="1">Uncharacterized protein</fullName>
    </submittedName>
</protein>
<dbReference type="EMBL" id="JBHTJA010000018">
    <property type="protein sequence ID" value="MFD0901225.1"/>
    <property type="molecule type" value="Genomic_DNA"/>
</dbReference>
<organism evidence="1 2">
    <name type="scientific">Actinomadura sediminis</name>
    <dbReference type="NCBI Taxonomy" id="1038904"/>
    <lineage>
        <taxon>Bacteria</taxon>
        <taxon>Bacillati</taxon>
        <taxon>Actinomycetota</taxon>
        <taxon>Actinomycetes</taxon>
        <taxon>Streptosporangiales</taxon>
        <taxon>Thermomonosporaceae</taxon>
        <taxon>Actinomadura</taxon>
    </lineage>
</organism>
<evidence type="ECO:0000313" key="2">
    <source>
        <dbReference type="Proteomes" id="UP001596972"/>
    </source>
</evidence>
<dbReference type="RefSeq" id="WP_378298442.1">
    <property type="nucleotide sequence ID" value="NZ_JBHTJA010000018.1"/>
</dbReference>
<proteinExistence type="predicted"/>
<comment type="caution">
    <text evidence="1">The sequence shown here is derived from an EMBL/GenBank/DDBJ whole genome shotgun (WGS) entry which is preliminary data.</text>
</comment>
<evidence type="ECO:0000313" key="1">
    <source>
        <dbReference type="EMBL" id="MFD0901225.1"/>
    </source>
</evidence>
<sequence>MSLKLRRVDLEHVRVMVGLADGPWTSEGVRRGLVDAGWLRAGDDVVWTHGEAVELVGGWELELGAVPPEPYSCVVLPFALLWPPLDVDGQEDDLDEEEEDDLDEDYADDWERVPEAGPAEFGAEFLRVRALVEGLIGPPSSVHGNLESGVRWDVWERGATVFTLYAQDDVPSYSHYDRLALGVWGAEGWTPPE</sequence>
<keyword evidence="2" id="KW-1185">Reference proteome</keyword>
<name>A0ABW3EN77_9ACTN</name>
<gene>
    <name evidence="1" type="ORF">ACFQ11_12550</name>
</gene>
<reference evidence="2" key="1">
    <citation type="journal article" date="2019" name="Int. J. Syst. Evol. Microbiol.">
        <title>The Global Catalogue of Microorganisms (GCM) 10K type strain sequencing project: providing services to taxonomists for standard genome sequencing and annotation.</title>
        <authorList>
            <consortium name="The Broad Institute Genomics Platform"/>
            <consortium name="The Broad Institute Genome Sequencing Center for Infectious Disease"/>
            <person name="Wu L."/>
            <person name="Ma J."/>
        </authorList>
    </citation>
    <scope>NUCLEOTIDE SEQUENCE [LARGE SCALE GENOMIC DNA]</scope>
    <source>
        <strain evidence="2">JCM 31202</strain>
    </source>
</reference>
<dbReference type="Proteomes" id="UP001596972">
    <property type="component" value="Unassembled WGS sequence"/>
</dbReference>